<organism evidence="1 2">
    <name type="scientific">Nelumbo nucifera</name>
    <name type="common">Sacred lotus</name>
    <dbReference type="NCBI Taxonomy" id="4432"/>
    <lineage>
        <taxon>Eukaryota</taxon>
        <taxon>Viridiplantae</taxon>
        <taxon>Streptophyta</taxon>
        <taxon>Embryophyta</taxon>
        <taxon>Tracheophyta</taxon>
        <taxon>Spermatophyta</taxon>
        <taxon>Magnoliopsida</taxon>
        <taxon>Proteales</taxon>
        <taxon>Nelumbonaceae</taxon>
        <taxon>Nelumbo</taxon>
    </lineage>
</organism>
<sequence length="46" mass="5121">MLKNFKNDFSNLPKIKNANLINHLMKIVRTKATEIGAGGCYESSPL</sequence>
<reference evidence="1 2" key="1">
    <citation type="journal article" date="2020" name="Mol. Biol. Evol.">
        <title>Distinct Expression and Methylation Patterns for Genes with Different Fates following a Single Whole-Genome Duplication in Flowering Plants.</title>
        <authorList>
            <person name="Shi T."/>
            <person name="Rahmani R.S."/>
            <person name="Gugger P.F."/>
            <person name="Wang M."/>
            <person name="Li H."/>
            <person name="Zhang Y."/>
            <person name="Li Z."/>
            <person name="Wang Q."/>
            <person name="Van de Peer Y."/>
            <person name="Marchal K."/>
            <person name="Chen J."/>
        </authorList>
    </citation>
    <scope>NUCLEOTIDE SEQUENCE [LARGE SCALE GENOMIC DNA]</scope>
    <source>
        <tissue evidence="1">Leaf</tissue>
    </source>
</reference>
<name>A0A822ZQR9_NELNU</name>
<gene>
    <name evidence="1" type="ORF">HUJ06_004081</name>
</gene>
<dbReference type="Proteomes" id="UP000607653">
    <property type="component" value="Unassembled WGS sequence"/>
</dbReference>
<protein>
    <submittedName>
        <fullName evidence="1">Uncharacterized protein</fullName>
    </submittedName>
</protein>
<proteinExistence type="predicted"/>
<comment type="caution">
    <text evidence="1">The sequence shown here is derived from an EMBL/GenBank/DDBJ whole genome shotgun (WGS) entry which is preliminary data.</text>
</comment>
<keyword evidence="2" id="KW-1185">Reference proteome</keyword>
<evidence type="ECO:0000313" key="1">
    <source>
        <dbReference type="EMBL" id="DAD45851.1"/>
    </source>
</evidence>
<dbReference type="AlphaFoldDB" id="A0A822ZQR9"/>
<dbReference type="EMBL" id="DUZY01000007">
    <property type="protein sequence ID" value="DAD45851.1"/>
    <property type="molecule type" value="Genomic_DNA"/>
</dbReference>
<evidence type="ECO:0000313" key="2">
    <source>
        <dbReference type="Proteomes" id="UP000607653"/>
    </source>
</evidence>
<accession>A0A822ZQR9</accession>